<dbReference type="Proteomes" id="UP001139158">
    <property type="component" value="Unassembled WGS sequence"/>
</dbReference>
<evidence type="ECO:0000313" key="1">
    <source>
        <dbReference type="EMBL" id="MCC3299820.1"/>
    </source>
</evidence>
<comment type="caution">
    <text evidence="1">The sequence shown here is derived from an EMBL/GenBank/DDBJ whole genome shotgun (WGS) entry which is preliminary data.</text>
</comment>
<sequence length="80" mass="8424">MIRTPAATVAAHAQTEPVISNLQKAGVYLSRLAAPSLADRALAADFDTAIDLHCARMAGVPVDTGFIQRTHEAAKRVLGI</sequence>
<dbReference type="AlphaFoldDB" id="A0A9X1MIH2"/>
<keyword evidence="2" id="KW-1185">Reference proteome</keyword>
<dbReference type="RefSeq" id="WP_227897842.1">
    <property type="nucleotide sequence ID" value="NZ_CP099467.1"/>
</dbReference>
<reference evidence="1" key="1">
    <citation type="submission" date="2021-10" db="EMBL/GenBank/DDBJ databases">
        <title>Novel species in genus Arthrobacter.</title>
        <authorList>
            <person name="Liu Y."/>
        </authorList>
    </citation>
    <scope>NUCLEOTIDE SEQUENCE</scope>
    <source>
        <strain evidence="1">Zg-Y453</strain>
    </source>
</reference>
<dbReference type="EMBL" id="JAJFZV010000020">
    <property type="protein sequence ID" value="MCC3299820.1"/>
    <property type="molecule type" value="Genomic_DNA"/>
</dbReference>
<name>A0A9X1MIH2_9MICC</name>
<proteinExistence type="predicted"/>
<evidence type="ECO:0000313" key="2">
    <source>
        <dbReference type="Proteomes" id="UP001139158"/>
    </source>
</evidence>
<accession>A0A9X1MIH2</accession>
<gene>
    <name evidence="1" type="ORF">LJ757_18840</name>
</gene>
<protein>
    <submittedName>
        <fullName evidence="1">Uncharacterized protein</fullName>
    </submittedName>
</protein>
<organism evidence="1 2">
    <name type="scientific">Arthrobacter caoxuetaonis</name>
    <dbReference type="NCBI Taxonomy" id="2886935"/>
    <lineage>
        <taxon>Bacteria</taxon>
        <taxon>Bacillati</taxon>
        <taxon>Actinomycetota</taxon>
        <taxon>Actinomycetes</taxon>
        <taxon>Micrococcales</taxon>
        <taxon>Micrococcaceae</taxon>
        <taxon>Arthrobacter</taxon>
    </lineage>
</organism>